<dbReference type="HOGENOM" id="CLU_001650_10_0_1"/>
<name>F0WU46_9STRA</name>
<dbReference type="EMBL" id="FR824309">
    <property type="protein sequence ID" value="CCA24891.1"/>
    <property type="molecule type" value="Genomic_DNA"/>
</dbReference>
<accession>F0WU46</accession>
<protein>
    <submittedName>
        <fullName evidence="2">Putative polyprotein</fullName>
    </submittedName>
</protein>
<gene>
    <name evidence="2" type="primary">AlNc14C264G9869</name>
    <name evidence="2" type="ORF">ALNC14_110350</name>
</gene>
<reference evidence="2" key="1">
    <citation type="journal article" date="2011" name="PLoS Biol.">
        <title>Gene gain and loss during evolution of obligate parasitism in the white rust pathogen of Arabidopsis thaliana.</title>
        <authorList>
            <person name="Kemen E."/>
            <person name="Gardiner A."/>
            <person name="Schultz-Larsen T."/>
            <person name="Kemen A.C."/>
            <person name="Balmuth A.L."/>
            <person name="Robert-Seilaniantz A."/>
            <person name="Bailey K."/>
            <person name="Holub E."/>
            <person name="Studholme D.J."/>
            <person name="Maclean D."/>
            <person name="Jones J.D."/>
        </authorList>
    </citation>
    <scope>NUCLEOTIDE SEQUENCE</scope>
</reference>
<feature type="domain" description="Reverse transcriptase Ty1/copia-type" evidence="1">
    <location>
        <begin position="2"/>
        <end position="175"/>
    </location>
</feature>
<proteinExistence type="predicted"/>
<sequence>MNSIRVVLAVCVAYDYVMEQLDADAAFLNSKLGELFNMNAPFGVKNAKGMVRTLEKAIYGLKQGARAWNKATRNVFLKKNFKISGADRCFYEKSTQNGFVYVCLHVDDMIIAAKAWDEIHEVNETLKNAFKMKELGGAKFILRMIFDHDKNAGTLMIKQTRYIADVVKRFNQQNARKDC</sequence>
<dbReference type="InterPro" id="IPR013103">
    <property type="entry name" value="RVT_2"/>
</dbReference>
<evidence type="ECO:0000313" key="2">
    <source>
        <dbReference type="EMBL" id="CCA24891.1"/>
    </source>
</evidence>
<evidence type="ECO:0000259" key="1">
    <source>
        <dbReference type="Pfam" id="PF07727"/>
    </source>
</evidence>
<organism evidence="2">
    <name type="scientific">Albugo laibachii Nc14</name>
    <dbReference type="NCBI Taxonomy" id="890382"/>
    <lineage>
        <taxon>Eukaryota</taxon>
        <taxon>Sar</taxon>
        <taxon>Stramenopiles</taxon>
        <taxon>Oomycota</taxon>
        <taxon>Peronosporomycetes</taxon>
        <taxon>Albuginales</taxon>
        <taxon>Albuginaceae</taxon>
        <taxon>Albugo</taxon>
    </lineage>
</organism>
<reference evidence="2" key="2">
    <citation type="submission" date="2011-02" db="EMBL/GenBank/DDBJ databases">
        <authorList>
            <person name="MacLean D."/>
        </authorList>
    </citation>
    <scope>NUCLEOTIDE SEQUENCE</scope>
</reference>
<dbReference type="Pfam" id="PF07727">
    <property type="entry name" value="RVT_2"/>
    <property type="match status" value="1"/>
</dbReference>
<dbReference type="AlphaFoldDB" id="F0WU46"/>